<dbReference type="EMBL" id="LIIK01000042">
    <property type="protein sequence ID" value="KQM08378.1"/>
    <property type="molecule type" value="Genomic_DNA"/>
</dbReference>
<gene>
    <name evidence="1" type="ORF">AL399_07725</name>
</gene>
<dbReference type="AlphaFoldDB" id="A0A0Q4B763"/>
<evidence type="ECO:0000313" key="1">
    <source>
        <dbReference type="EMBL" id="KQM08378.1"/>
    </source>
</evidence>
<organism evidence="1 2">
    <name type="scientific">Candidatus [Bacteroides] periocalifornicus</name>
    <dbReference type="NCBI Taxonomy" id="1702214"/>
    <lineage>
        <taxon>Bacteria</taxon>
        <taxon>Pseudomonadati</taxon>
        <taxon>Bacteroidota</taxon>
    </lineage>
</organism>
<name>A0A0Q4B763_9BACT</name>
<comment type="caution">
    <text evidence="1">The sequence shown here is derived from an EMBL/GenBank/DDBJ whole genome shotgun (WGS) entry which is preliminary data.</text>
</comment>
<accession>A0A0Q4B763</accession>
<protein>
    <submittedName>
        <fullName evidence="1">Uncharacterized protein</fullName>
    </submittedName>
</protein>
<sequence length="324" mass="34938">MDRLRLFIMVGVLFMLPVKLWSQSNPEEENGGKWRPIQVSFFYPLCTNGFEASSCANNLSISFIEGRSRSVNGLALAGCVNTVKADSRGLLVSGILNAVHGTMSGVQLAGLVNIAGTASRGIQLAGLVNVARDFSGLQLAGLVNVAHTVRGVQLAGLINVADSSDFPIGFINLIKNGEMGIAVSYNELGTTMLTFQSGGRYTYGIVGIGYNHYLRGQQPFIAGGGIGARINCTNWLRLSCELTSTNLLPAKASLDRLMVANFSLFPAFRLLPHLELFGGPRLSYASANHDCRNVLPSYSLWRRLGPSRIQQLHLGFQAGVQYII</sequence>
<keyword evidence="2" id="KW-1185">Reference proteome</keyword>
<evidence type="ECO:0000313" key="2">
    <source>
        <dbReference type="Proteomes" id="UP000054172"/>
    </source>
</evidence>
<reference evidence="1" key="1">
    <citation type="submission" date="2015-08" db="EMBL/GenBank/DDBJ databases">
        <title>Candidatus Bacteriodes Periocalifornicus.</title>
        <authorList>
            <person name="McLean J.S."/>
            <person name="Kelley S."/>
        </authorList>
    </citation>
    <scope>NUCLEOTIDE SEQUENCE [LARGE SCALE GENOMIC DNA]</scope>
    <source>
        <strain evidence="1">12B</strain>
    </source>
</reference>
<dbReference type="PATRIC" id="fig|1702214.3.peg.1334"/>
<proteinExistence type="predicted"/>
<dbReference type="Proteomes" id="UP000054172">
    <property type="component" value="Unassembled WGS sequence"/>
</dbReference>
<dbReference type="STRING" id="1702214.AL399_07725"/>